<gene>
    <name evidence="1" type="ORF">MEA186_01863</name>
</gene>
<accession>G6Y377</accession>
<dbReference type="Proteomes" id="UP000002949">
    <property type="component" value="Unassembled WGS sequence"/>
</dbReference>
<protein>
    <submittedName>
        <fullName evidence="1">Uncharacterized protein</fullName>
    </submittedName>
</protein>
<sequence length="30" mass="3432">MDLLFGFGRWQATNAAKQICDVNLKFLIFA</sequence>
<evidence type="ECO:0000313" key="1">
    <source>
        <dbReference type="EMBL" id="EHH13871.1"/>
    </source>
</evidence>
<dbReference type="EMBL" id="AGSN01000018">
    <property type="protein sequence ID" value="EHH13871.1"/>
    <property type="molecule type" value="Genomic_DNA"/>
</dbReference>
<reference evidence="1 2" key="1">
    <citation type="journal article" date="2012" name="J. Bacteriol.">
        <title>Draft Genome Sequence of Plant Growth-Promoting Rhizobium Mesorhizobium amorphae, Isolated from Zinc-Lead Mine Tailings.</title>
        <authorList>
            <person name="Hao X."/>
            <person name="Lin Y."/>
            <person name="Johnstone L."/>
            <person name="Baltrus D.A."/>
            <person name="Miller S.J."/>
            <person name="Wei G."/>
            <person name="Rensing C."/>
        </authorList>
    </citation>
    <scope>NUCLEOTIDE SEQUENCE [LARGE SCALE GENOMIC DNA]</scope>
    <source>
        <strain evidence="1 2">CCNWGS0123</strain>
    </source>
</reference>
<evidence type="ECO:0000313" key="2">
    <source>
        <dbReference type="Proteomes" id="UP000002949"/>
    </source>
</evidence>
<proteinExistence type="predicted"/>
<organism evidence="1 2">
    <name type="scientific">Mesorhizobium amorphae CCNWGS0123</name>
    <dbReference type="NCBI Taxonomy" id="1082933"/>
    <lineage>
        <taxon>Bacteria</taxon>
        <taxon>Pseudomonadati</taxon>
        <taxon>Pseudomonadota</taxon>
        <taxon>Alphaproteobacteria</taxon>
        <taxon>Hyphomicrobiales</taxon>
        <taxon>Phyllobacteriaceae</taxon>
        <taxon>Mesorhizobium</taxon>
    </lineage>
</organism>
<name>G6Y377_9HYPH</name>
<dbReference type="AlphaFoldDB" id="G6Y377"/>
<keyword evidence="2" id="KW-1185">Reference proteome</keyword>